<organism evidence="1 2">
    <name type="scientific">Diabrotica balteata</name>
    <name type="common">Banded cucumber beetle</name>
    <dbReference type="NCBI Taxonomy" id="107213"/>
    <lineage>
        <taxon>Eukaryota</taxon>
        <taxon>Metazoa</taxon>
        <taxon>Ecdysozoa</taxon>
        <taxon>Arthropoda</taxon>
        <taxon>Hexapoda</taxon>
        <taxon>Insecta</taxon>
        <taxon>Pterygota</taxon>
        <taxon>Neoptera</taxon>
        <taxon>Endopterygota</taxon>
        <taxon>Coleoptera</taxon>
        <taxon>Polyphaga</taxon>
        <taxon>Cucujiformia</taxon>
        <taxon>Chrysomeloidea</taxon>
        <taxon>Chrysomelidae</taxon>
        <taxon>Galerucinae</taxon>
        <taxon>Diabroticina</taxon>
        <taxon>Diabroticites</taxon>
        <taxon>Diabrotica</taxon>
    </lineage>
</organism>
<protein>
    <submittedName>
        <fullName evidence="1">Uncharacterized protein</fullName>
    </submittedName>
</protein>
<dbReference type="OrthoDB" id="6780244at2759"/>
<gene>
    <name evidence="1" type="ORF">DIABBA_LOCUS8126</name>
</gene>
<evidence type="ECO:0000313" key="1">
    <source>
        <dbReference type="EMBL" id="CAG9834866.1"/>
    </source>
</evidence>
<accession>A0A9N9T3P6</accession>
<name>A0A9N9T3P6_DIABA</name>
<keyword evidence="2" id="KW-1185">Reference proteome</keyword>
<proteinExistence type="predicted"/>
<dbReference type="AlphaFoldDB" id="A0A9N9T3P6"/>
<dbReference type="EMBL" id="OU898280">
    <property type="protein sequence ID" value="CAG9834866.1"/>
    <property type="molecule type" value="Genomic_DNA"/>
</dbReference>
<sequence length="125" mass="14903">MEDSNHDLKNIADVHLNVSLKKTGKKRLRYSDLDKRQVRKRKRNAGEEYVGYKNKLVKVISLQSHIHTCRFQCQKFTDEQRQEIFNQFWDLRNWNLQNAVITSCTEIAFPKRRRTEAVIIRAVSI</sequence>
<evidence type="ECO:0000313" key="2">
    <source>
        <dbReference type="Proteomes" id="UP001153709"/>
    </source>
</evidence>
<dbReference type="Proteomes" id="UP001153709">
    <property type="component" value="Chromosome 5"/>
</dbReference>
<reference evidence="1" key="1">
    <citation type="submission" date="2022-01" db="EMBL/GenBank/DDBJ databases">
        <authorList>
            <person name="King R."/>
        </authorList>
    </citation>
    <scope>NUCLEOTIDE SEQUENCE</scope>
</reference>